<comment type="caution">
    <text evidence="1">The sequence shown here is derived from an EMBL/GenBank/DDBJ whole genome shotgun (WGS) entry which is preliminary data.</text>
</comment>
<evidence type="ECO:0000313" key="1">
    <source>
        <dbReference type="EMBL" id="KAJ1361066.1"/>
    </source>
</evidence>
<sequence length="52" mass="5941">MNVSTNFYEAVRVANKIAKQQMHALRFHAHHVVALLFRMVHALTSQTSHIKG</sequence>
<reference evidence="1" key="1">
    <citation type="submission" date="2021-06" db="EMBL/GenBank/DDBJ databases">
        <title>Parelaphostrongylus tenuis whole genome reference sequence.</title>
        <authorList>
            <person name="Garwood T.J."/>
            <person name="Larsen P.A."/>
            <person name="Fountain-Jones N.M."/>
            <person name="Garbe J.R."/>
            <person name="Macchietto M.G."/>
            <person name="Kania S.A."/>
            <person name="Gerhold R.W."/>
            <person name="Richards J.E."/>
            <person name="Wolf T.M."/>
        </authorList>
    </citation>
    <scope>NUCLEOTIDE SEQUENCE</scope>
    <source>
        <strain evidence="1">MNPRO001-30</strain>
        <tissue evidence="1">Meninges</tissue>
    </source>
</reference>
<accession>A0AAD5N5P9</accession>
<name>A0AAD5N5P9_PARTN</name>
<dbReference type="AlphaFoldDB" id="A0AAD5N5P9"/>
<proteinExistence type="predicted"/>
<gene>
    <name evidence="1" type="ORF">KIN20_020240</name>
</gene>
<keyword evidence="2" id="KW-1185">Reference proteome</keyword>
<dbReference type="Proteomes" id="UP001196413">
    <property type="component" value="Unassembled WGS sequence"/>
</dbReference>
<evidence type="ECO:0000313" key="2">
    <source>
        <dbReference type="Proteomes" id="UP001196413"/>
    </source>
</evidence>
<organism evidence="1 2">
    <name type="scientific">Parelaphostrongylus tenuis</name>
    <name type="common">Meningeal worm</name>
    <dbReference type="NCBI Taxonomy" id="148309"/>
    <lineage>
        <taxon>Eukaryota</taxon>
        <taxon>Metazoa</taxon>
        <taxon>Ecdysozoa</taxon>
        <taxon>Nematoda</taxon>
        <taxon>Chromadorea</taxon>
        <taxon>Rhabditida</taxon>
        <taxon>Rhabditina</taxon>
        <taxon>Rhabditomorpha</taxon>
        <taxon>Strongyloidea</taxon>
        <taxon>Metastrongylidae</taxon>
        <taxon>Parelaphostrongylus</taxon>
    </lineage>
</organism>
<dbReference type="EMBL" id="JAHQIW010004105">
    <property type="protein sequence ID" value="KAJ1361066.1"/>
    <property type="molecule type" value="Genomic_DNA"/>
</dbReference>
<protein>
    <submittedName>
        <fullName evidence="1">Uncharacterized protein</fullName>
    </submittedName>
</protein>